<dbReference type="SUPFAM" id="SSF48150">
    <property type="entry name" value="DNA-glycosylase"/>
    <property type="match status" value="1"/>
</dbReference>
<dbReference type="EC" id="3.2.2.21" evidence="2"/>
<keyword evidence="6" id="KW-0472">Membrane</keyword>
<feature type="region of interest" description="Disordered" evidence="5">
    <location>
        <begin position="209"/>
        <end position="229"/>
    </location>
</feature>
<dbReference type="PANTHER" id="PTHR43003">
    <property type="entry name" value="DNA-3-METHYLADENINE GLYCOSYLASE"/>
    <property type="match status" value="1"/>
</dbReference>
<dbReference type="Gene3D" id="1.10.1670.40">
    <property type="match status" value="1"/>
</dbReference>
<proteinExistence type="predicted"/>
<keyword evidence="4" id="KW-0234">DNA repair</keyword>
<dbReference type="GO" id="GO:0005737">
    <property type="term" value="C:cytoplasm"/>
    <property type="evidence" value="ECO:0007669"/>
    <property type="project" value="TreeGrafter"/>
</dbReference>
<feature type="transmembrane region" description="Helical" evidence="6">
    <location>
        <begin position="182"/>
        <end position="201"/>
    </location>
</feature>
<dbReference type="AlphaFoldDB" id="A0A173UPB4"/>
<dbReference type="GO" id="GO:0006285">
    <property type="term" value="P:base-excision repair, AP site formation"/>
    <property type="evidence" value="ECO:0007669"/>
    <property type="project" value="TreeGrafter"/>
</dbReference>
<evidence type="ECO:0000313" key="8">
    <source>
        <dbReference type="EMBL" id="CUN16871.1"/>
    </source>
</evidence>
<protein>
    <recommendedName>
        <fullName evidence="2">DNA-3-methyladenine glycosylase II</fullName>
        <ecNumber evidence="2">3.2.2.21</ecNumber>
    </recommendedName>
</protein>
<evidence type="ECO:0000256" key="2">
    <source>
        <dbReference type="ARBA" id="ARBA00012000"/>
    </source>
</evidence>
<dbReference type="GO" id="GO:0032993">
    <property type="term" value="C:protein-DNA complex"/>
    <property type="evidence" value="ECO:0007669"/>
    <property type="project" value="TreeGrafter"/>
</dbReference>
<evidence type="ECO:0000259" key="7">
    <source>
        <dbReference type="SMART" id="SM00478"/>
    </source>
</evidence>
<dbReference type="EMBL" id="CYXV01000017">
    <property type="protein sequence ID" value="CUN16871.1"/>
    <property type="molecule type" value="Genomic_DNA"/>
</dbReference>
<dbReference type="GO" id="GO:0032131">
    <property type="term" value="F:alkylated DNA binding"/>
    <property type="evidence" value="ECO:0007669"/>
    <property type="project" value="TreeGrafter"/>
</dbReference>
<dbReference type="PANTHER" id="PTHR43003:SF5">
    <property type="entry name" value="DNA-3-METHYLADENINE GLYCOSYLASE"/>
    <property type="match status" value="1"/>
</dbReference>
<keyword evidence="6" id="KW-0812">Transmembrane</keyword>
<dbReference type="Pfam" id="PF00730">
    <property type="entry name" value="HhH-GPD"/>
    <property type="match status" value="1"/>
</dbReference>
<evidence type="ECO:0000256" key="3">
    <source>
        <dbReference type="ARBA" id="ARBA00022763"/>
    </source>
</evidence>
<keyword evidence="8" id="KW-0378">Hydrolase</keyword>
<feature type="domain" description="HhH-GPD" evidence="7">
    <location>
        <begin position="47"/>
        <end position="198"/>
    </location>
</feature>
<dbReference type="GO" id="GO:0043916">
    <property type="term" value="F:DNA-7-methylguanine glycosylase activity"/>
    <property type="evidence" value="ECO:0007669"/>
    <property type="project" value="TreeGrafter"/>
</dbReference>
<dbReference type="SMART" id="SM00478">
    <property type="entry name" value="ENDO3c"/>
    <property type="match status" value="1"/>
</dbReference>
<gene>
    <name evidence="8" type="primary">alkA</name>
    <name evidence="8" type="ORF">ERS852420_03163</name>
</gene>
<accession>A0A173UPB4</accession>
<dbReference type="RefSeq" id="WP_055264078.1">
    <property type="nucleotide sequence ID" value="NZ_CYXV01000017.1"/>
</dbReference>
<dbReference type="InterPro" id="IPR011257">
    <property type="entry name" value="DNA_glycosylase"/>
</dbReference>
<dbReference type="CDD" id="cd00056">
    <property type="entry name" value="ENDO3c"/>
    <property type="match status" value="1"/>
</dbReference>
<organism evidence="8 9">
    <name type="scientific">Roseburia faecis</name>
    <dbReference type="NCBI Taxonomy" id="301302"/>
    <lineage>
        <taxon>Bacteria</taxon>
        <taxon>Bacillati</taxon>
        <taxon>Bacillota</taxon>
        <taxon>Clostridia</taxon>
        <taxon>Lachnospirales</taxon>
        <taxon>Lachnospiraceae</taxon>
        <taxon>Roseburia</taxon>
    </lineage>
</organism>
<dbReference type="GO" id="GO:0006307">
    <property type="term" value="P:DNA alkylation repair"/>
    <property type="evidence" value="ECO:0007669"/>
    <property type="project" value="TreeGrafter"/>
</dbReference>
<keyword evidence="8" id="KW-0326">Glycosidase</keyword>
<dbReference type="InterPro" id="IPR051912">
    <property type="entry name" value="Alkylbase_DNA_Glycosylase/TA"/>
</dbReference>
<dbReference type="Proteomes" id="UP000095495">
    <property type="component" value="Unassembled WGS sequence"/>
</dbReference>
<evidence type="ECO:0000256" key="6">
    <source>
        <dbReference type="SAM" id="Phobius"/>
    </source>
</evidence>
<name>A0A173UPB4_9FIRM</name>
<evidence type="ECO:0000313" key="9">
    <source>
        <dbReference type="Proteomes" id="UP000095495"/>
    </source>
</evidence>
<dbReference type="GO" id="GO:0008725">
    <property type="term" value="F:DNA-3-methyladenine glycosylase activity"/>
    <property type="evidence" value="ECO:0007669"/>
    <property type="project" value="TreeGrafter"/>
</dbReference>
<dbReference type="InterPro" id="IPR003265">
    <property type="entry name" value="HhH-GPD_domain"/>
</dbReference>
<evidence type="ECO:0000256" key="5">
    <source>
        <dbReference type="SAM" id="MobiDB-lite"/>
    </source>
</evidence>
<dbReference type="Gene3D" id="1.10.340.30">
    <property type="entry name" value="Hypothetical protein, domain 2"/>
    <property type="match status" value="1"/>
</dbReference>
<keyword evidence="3" id="KW-0227">DNA damage</keyword>
<keyword evidence="6" id="KW-1133">Transmembrane helix</keyword>
<reference evidence="8 9" key="1">
    <citation type="submission" date="2015-09" db="EMBL/GenBank/DDBJ databases">
        <authorList>
            <consortium name="Pathogen Informatics"/>
        </authorList>
    </citation>
    <scope>NUCLEOTIDE SEQUENCE [LARGE SCALE GENOMIC DNA]</scope>
    <source>
        <strain evidence="8 9">2789STDY5608863</strain>
    </source>
</reference>
<evidence type="ECO:0000256" key="4">
    <source>
        <dbReference type="ARBA" id="ARBA00023204"/>
    </source>
</evidence>
<evidence type="ECO:0000256" key="1">
    <source>
        <dbReference type="ARBA" id="ARBA00000086"/>
    </source>
</evidence>
<comment type="catalytic activity">
    <reaction evidence="1">
        <text>Hydrolysis of alkylated DNA, releasing 3-methyladenine, 3-methylguanine, 7-methylguanine and 7-methyladenine.</text>
        <dbReference type="EC" id="3.2.2.21"/>
    </reaction>
</comment>
<sequence length="229" mass="26056">MFFAYGEKEITYLKQKDKRLAEIIDKIGMIEREVDTDLFSAVIHHIIGQQISTKAQATIWKRMNDQYGIINADTILSAGVSNLQSLGITFKKAEYITDFARKVKDGTFDINGIWEKSDEEAIKELSSLQGIGVWTAEMILLFCMQRPNVLSFGDLAIQRGMRMVYHHRKIDRKLFEKYRRRLSPYCSVASLYFWAVAGGAIPGMKDFAPKKQKRSSNPCRNDSLAASGI</sequence>